<dbReference type="EMBL" id="BORR01000003">
    <property type="protein sequence ID" value="GIO36333.1"/>
    <property type="molecule type" value="Genomic_DNA"/>
</dbReference>
<evidence type="ECO:0000256" key="1">
    <source>
        <dbReference type="SAM" id="Phobius"/>
    </source>
</evidence>
<accession>A0A919XTY7</accession>
<name>A0A919XTY7_9BACL</name>
<reference evidence="3 4" key="1">
    <citation type="submission" date="2021-03" db="EMBL/GenBank/DDBJ databases">
        <title>Antimicrobial resistance genes in bacteria isolated from Japanese honey, and their potential for conferring macrolide and lincosamide resistance in the American foulbrood pathogen Paenibacillus larvae.</title>
        <authorList>
            <person name="Okamoto M."/>
            <person name="Kumagai M."/>
            <person name="Kanamori H."/>
            <person name="Takamatsu D."/>
        </authorList>
    </citation>
    <scope>NUCLEOTIDE SEQUENCE [LARGE SCALE GENOMIC DNA]</scope>
    <source>
        <strain evidence="3 4">J41TS12</strain>
    </source>
</reference>
<proteinExistence type="predicted"/>
<dbReference type="RefSeq" id="WP_212938668.1">
    <property type="nucleotide sequence ID" value="NZ_BORR01000003.1"/>
</dbReference>
<dbReference type="Proteomes" id="UP000681162">
    <property type="component" value="Unassembled WGS sequence"/>
</dbReference>
<dbReference type="Gene3D" id="3.40.190.10">
    <property type="entry name" value="Periplasmic binding protein-like II"/>
    <property type="match status" value="1"/>
</dbReference>
<organism evidence="3 4">
    <name type="scientific">Paenibacillus antibioticophila</name>
    <dbReference type="NCBI Taxonomy" id="1274374"/>
    <lineage>
        <taxon>Bacteria</taxon>
        <taxon>Bacillati</taxon>
        <taxon>Bacillota</taxon>
        <taxon>Bacilli</taxon>
        <taxon>Bacillales</taxon>
        <taxon>Paenibacillaceae</taxon>
        <taxon>Paenibacillus</taxon>
    </lineage>
</organism>
<keyword evidence="4" id="KW-1185">Reference proteome</keyword>
<feature type="transmembrane region" description="Helical" evidence="1">
    <location>
        <begin position="101"/>
        <end position="119"/>
    </location>
</feature>
<keyword evidence="1" id="KW-0812">Transmembrane</keyword>
<evidence type="ECO:0000313" key="4">
    <source>
        <dbReference type="Proteomes" id="UP000681162"/>
    </source>
</evidence>
<keyword evidence="1" id="KW-1133">Transmembrane helix</keyword>
<evidence type="ECO:0000259" key="2">
    <source>
        <dbReference type="PROSITE" id="PS50076"/>
    </source>
</evidence>
<dbReference type="InterPro" id="IPR001623">
    <property type="entry name" value="DnaJ_domain"/>
</dbReference>
<protein>
    <recommendedName>
        <fullName evidence="2">J domain-containing protein</fullName>
    </recommendedName>
</protein>
<dbReference type="PROSITE" id="PS50076">
    <property type="entry name" value="DNAJ_2"/>
    <property type="match status" value="1"/>
</dbReference>
<sequence length="307" mass="35009">MDELKKAYEILGLPESASREELDREFDILIRKSRSRKLAENTAENQPDEYELKLRAYRTIVDYEEKKKIEELSRERYSKWGRFAGTAEKSSDFFRIHKTKVIIGIISVIVVIVGITAIMNNLEEKRRIAALPPLDLSVMFLGTFMADDSKGGDSALEDAFTATMPDWQRTEVELVYLPSQEADVIGSQDIAFQQKAMALLSTERPDVYIVDENALDWLMNSGLFMNLDEDANGELKPLLKEDSIVTGRSEEDTEDHIYGIRVKDSELAKQLPLYLPDMIVTVRVDSENKDKAVELIKRYLETTPASE</sequence>
<gene>
    <name evidence="3" type="ORF">J41TS12_11940</name>
</gene>
<keyword evidence="1" id="KW-0472">Membrane</keyword>
<dbReference type="AlphaFoldDB" id="A0A919XTY7"/>
<comment type="caution">
    <text evidence="3">The sequence shown here is derived from an EMBL/GenBank/DDBJ whole genome shotgun (WGS) entry which is preliminary data.</text>
</comment>
<evidence type="ECO:0000313" key="3">
    <source>
        <dbReference type="EMBL" id="GIO36333.1"/>
    </source>
</evidence>
<feature type="domain" description="J" evidence="2">
    <location>
        <begin position="6"/>
        <end position="81"/>
    </location>
</feature>